<evidence type="ECO:0000313" key="2">
    <source>
        <dbReference type="WBParaSite" id="BXY_1650400.1"/>
    </source>
</evidence>
<dbReference type="WBParaSite" id="BXY_1650400.1">
    <property type="protein sequence ID" value="BXY_1650400.1"/>
    <property type="gene ID" value="BXY_1650400"/>
</dbReference>
<evidence type="ECO:0000313" key="1">
    <source>
        <dbReference type="Proteomes" id="UP000095284"/>
    </source>
</evidence>
<dbReference type="Proteomes" id="UP000095284">
    <property type="component" value="Unplaced"/>
</dbReference>
<name>A0A1I7STY4_BURXY</name>
<accession>A0A1I7STY4</accession>
<protein>
    <submittedName>
        <fullName evidence="2">Short neuropeptide F</fullName>
    </submittedName>
</protein>
<sequence length="129" mass="14701">MASRYPGRILGRLLKRPKAWPNRFLSAFTTFFSPKITVTMKSVVASLLAVMVITSLCSAQKPHARKGELVESNDEMLARIQGQLLNALEMLQVYQEGPETPQVVGISPSQMKFTEKRRNKFEFIRFGRR</sequence>
<dbReference type="AlphaFoldDB" id="A0A1I7STY4"/>
<reference evidence="2" key="1">
    <citation type="submission" date="2016-11" db="UniProtKB">
        <authorList>
            <consortium name="WormBaseParasite"/>
        </authorList>
    </citation>
    <scope>IDENTIFICATION</scope>
</reference>
<proteinExistence type="predicted"/>
<organism evidence="1 2">
    <name type="scientific">Bursaphelenchus xylophilus</name>
    <name type="common">Pinewood nematode worm</name>
    <name type="synonym">Aphelenchoides xylophilus</name>
    <dbReference type="NCBI Taxonomy" id="6326"/>
    <lineage>
        <taxon>Eukaryota</taxon>
        <taxon>Metazoa</taxon>
        <taxon>Ecdysozoa</taxon>
        <taxon>Nematoda</taxon>
        <taxon>Chromadorea</taxon>
        <taxon>Rhabditida</taxon>
        <taxon>Tylenchina</taxon>
        <taxon>Tylenchomorpha</taxon>
        <taxon>Aphelenchoidea</taxon>
        <taxon>Aphelenchoididae</taxon>
        <taxon>Bursaphelenchus</taxon>
    </lineage>
</organism>